<comment type="caution">
    <text evidence="3">The sequence shown here is derived from an EMBL/GenBank/DDBJ whole genome shotgun (WGS) entry which is preliminary data.</text>
</comment>
<dbReference type="GO" id="GO:0004252">
    <property type="term" value="F:serine-type endopeptidase activity"/>
    <property type="evidence" value="ECO:0007669"/>
    <property type="project" value="InterPro"/>
</dbReference>
<dbReference type="GO" id="GO:0006508">
    <property type="term" value="P:proteolysis"/>
    <property type="evidence" value="ECO:0007669"/>
    <property type="project" value="InterPro"/>
</dbReference>
<dbReference type="Pfam" id="PF00082">
    <property type="entry name" value="Peptidase_S8"/>
    <property type="match status" value="1"/>
</dbReference>
<sequence length="865" mass="92772">MATPHVAGAAALLAQKHPDWRSGTLKASLTTSAKDVGVSWYEGGSGRLDVPAALAGKVVGPPSVAFGRLSYPDGQAPATRQVTYTNLTDRDVTLSLTVSAKQWNGDQAPAGVASLDRDTVVVPARGQAKIGVRIDPTIGPAGAYSGLITATETGGTTVRTPISFYDAPETYPLTVKMADSRGNAPAQRLLTVVRDDYDWTNPTNNDPFIPPYFYVSVANGTGTVEVPRGKYSTTAVVVEQAADVRRATLLGAAEVPVDKPSTIALDARTAVPMQVETKTPTDTRERFTAVQRYVPGVPWSFASGVLTGPGWQVYITPSAAAGHGTVGSQDHLTLGQSLVDLNVRTPQQLALHPLYDAVSMAGKRAGQWELPVVSVDSANPAGFAAAKDKVALVRVGTTGVADAEQSVRATQDATTQAGKAGAVAVLTYLDAPSALPVVGTTDDQVPLLSLSREEGQRLREMAERGGVTISITVRSKPEYMYNLYFRDRNGVPAPHVNRVDPATLVAVDTRYHSDKPDNFFTKKWFALPTDVPSSVALIGTQFRGPSQWTEYVGPADNKVFWKRFVLQMAPTSSGTPDVATTFSMISEDVFATAGLRPQERWFQAPIHSGAATYKAGGFPLLCSLCRDSMGNFIPAAQLMDSTHGHFAEPWQAGQYLSKVRMYRGGQEIPRQVVDPSLPIPLFHIGQESARYRLETVDEWPAKPAYGWPNGAVHRLTPKTTTVATFNSAPPASALPPGYKCLGTRAKCAFQPVIQVDYQLGLDLLNQAPAGRTFTFDVGVGSHEGAESAGRITEFRLWYSTNDGTSWQRAQVVAKRNGQYSVQIAHPALNQTNGFVSLRAEAWDAAGNRMNQTMQRAYALTANPVG</sequence>
<dbReference type="SUPFAM" id="SSF52743">
    <property type="entry name" value="Subtilisin-like"/>
    <property type="match status" value="1"/>
</dbReference>
<feature type="domain" description="Peptidase S8/S53" evidence="2">
    <location>
        <begin position="1"/>
        <end position="36"/>
    </location>
</feature>
<evidence type="ECO:0000256" key="1">
    <source>
        <dbReference type="PROSITE-ProRule" id="PRU01240"/>
    </source>
</evidence>
<protein>
    <recommendedName>
        <fullName evidence="2">Peptidase S8/S53 domain-containing protein</fullName>
    </recommendedName>
</protein>
<comment type="similarity">
    <text evidence="1">Belongs to the peptidase S8 family.</text>
</comment>
<evidence type="ECO:0000313" key="3">
    <source>
        <dbReference type="EMBL" id="RSM73590.1"/>
    </source>
</evidence>
<dbReference type="Gene3D" id="3.40.50.200">
    <property type="entry name" value="Peptidase S8/S53 domain"/>
    <property type="match status" value="1"/>
</dbReference>
<dbReference type="PROSITE" id="PS51892">
    <property type="entry name" value="SUBTILASE"/>
    <property type="match status" value="1"/>
</dbReference>
<reference evidence="3 4" key="1">
    <citation type="submission" date="2018-05" db="EMBL/GenBank/DDBJ databases">
        <title>Evolution of GPA BGCs.</title>
        <authorList>
            <person name="Waglechner N."/>
            <person name="Wright G.D."/>
        </authorList>
    </citation>
    <scope>NUCLEOTIDE SEQUENCE [LARGE SCALE GENOMIC DNA]</scope>
    <source>
        <strain evidence="3 4">A82846</strain>
    </source>
</reference>
<evidence type="ECO:0000313" key="4">
    <source>
        <dbReference type="Proteomes" id="UP000287547"/>
    </source>
</evidence>
<organism evidence="3 4">
    <name type="scientific">Kibdelosporangium aridum</name>
    <dbReference type="NCBI Taxonomy" id="2030"/>
    <lineage>
        <taxon>Bacteria</taxon>
        <taxon>Bacillati</taxon>
        <taxon>Actinomycetota</taxon>
        <taxon>Actinomycetes</taxon>
        <taxon>Pseudonocardiales</taxon>
        <taxon>Pseudonocardiaceae</taxon>
        <taxon>Kibdelosporangium</taxon>
    </lineage>
</organism>
<name>A0A428YUY5_KIBAR</name>
<comment type="caution">
    <text evidence="1">Lacks conserved residue(s) required for the propagation of feature annotation.</text>
</comment>
<dbReference type="InterPro" id="IPR036852">
    <property type="entry name" value="Peptidase_S8/S53_dom_sf"/>
</dbReference>
<dbReference type="EMBL" id="QHKI01000055">
    <property type="protein sequence ID" value="RSM73590.1"/>
    <property type="molecule type" value="Genomic_DNA"/>
</dbReference>
<proteinExistence type="inferred from homology"/>
<dbReference type="InterPro" id="IPR000209">
    <property type="entry name" value="Peptidase_S8/S53_dom"/>
</dbReference>
<dbReference type="AlphaFoldDB" id="A0A428YUY5"/>
<gene>
    <name evidence="3" type="ORF">DMH04_41065</name>
</gene>
<dbReference type="Gene3D" id="3.50.30.30">
    <property type="match status" value="1"/>
</dbReference>
<evidence type="ECO:0000259" key="2">
    <source>
        <dbReference type="Pfam" id="PF00082"/>
    </source>
</evidence>
<accession>A0A428YUY5</accession>
<dbReference type="Proteomes" id="UP000287547">
    <property type="component" value="Unassembled WGS sequence"/>
</dbReference>